<evidence type="ECO:0000259" key="10">
    <source>
        <dbReference type="PROSITE" id="PS51779"/>
    </source>
</evidence>
<keyword evidence="3" id="KW-0132">Cell division</keyword>
<feature type="compositionally biased region" description="Pro residues" evidence="8">
    <location>
        <begin position="1"/>
        <end position="11"/>
    </location>
</feature>
<name>A0ABY8C140_9MICO</name>
<keyword evidence="2" id="KW-1003">Cell membrane</keyword>
<dbReference type="Proteomes" id="UP001214553">
    <property type="component" value="Chromosome"/>
</dbReference>
<evidence type="ECO:0000256" key="4">
    <source>
        <dbReference type="ARBA" id="ARBA00022692"/>
    </source>
</evidence>
<evidence type="ECO:0000256" key="7">
    <source>
        <dbReference type="ARBA" id="ARBA00023306"/>
    </source>
</evidence>
<feature type="region of interest" description="Disordered" evidence="8">
    <location>
        <begin position="1"/>
        <end position="56"/>
    </location>
</feature>
<organism evidence="11 12">
    <name type="scientific">Microbacterium horticulturae</name>
    <dbReference type="NCBI Taxonomy" id="3028316"/>
    <lineage>
        <taxon>Bacteria</taxon>
        <taxon>Bacillati</taxon>
        <taxon>Actinomycetota</taxon>
        <taxon>Actinomycetes</taxon>
        <taxon>Micrococcales</taxon>
        <taxon>Microbacteriaceae</taxon>
        <taxon>Microbacterium</taxon>
    </lineage>
</organism>
<evidence type="ECO:0000256" key="3">
    <source>
        <dbReference type="ARBA" id="ARBA00022618"/>
    </source>
</evidence>
<dbReference type="InterPro" id="IPR034746">
    <property type="entry name" value="POTRA"/>
</dbReference>
<keyword evidence="5 9" id="KW-1133">Transmembrane helix</keyword>
<dbReference type="InterPro" id="IPR050487">
    <property type="entry name" value="FtsQ_DivIB"/>
</dbReference>
<evidence type="ECO:0000256" key="2">
    <source>
        <dbReference type="ARBA" id="ARBA00022475"/>
    </source>
</evidence>
<keyword evidence="4 9" id="KW-0812">Transmembrane</keyword>
<dbReference type="PANTHER" id="PTHR37820">
    <property type="entry name" value="CELL DIVISION PROTEIN DIVIB"/>
    <property type="match status" value="1"/>
</dbReference>
<dbReference type="Pfam" id="PF08478">
    <property type="entry name" value="POTRA_1"/>
    <property type="match status" value="1"/>
</dbReference>
<comment type="subcellular location">
    <subcellularLocation>
        <location evidence="1">Membrane</location>
    </subcellularLocation>
</comment>
<dbReference type="InterPro" id="IPR005548">
    <property type="entry name" value="Cell_div_FtsQ/DivIB_C"/>
</dbReference>
<accession>A0ABY8C140</accession>
<keyword evidence="12" id="KW-1185">Reference proteome</keyword>
<feature type="domain" description="POTRA" evidence="10">
    <location>
        <begin position="134"/>
        <end position="202"/>
    </location>
</feature>
<protein>
    <submittedName>
        <fullName evidence="11">FtsQ-type POTRA domain-containing protein</fullName>
    </submittedName>
</protein>
<evidence type="ECO:0000256" key="9">
    <source>
        <dbReference type="SAM" id="Phobius"/>
    </source>
</evidence>
<dbReference type="RefSeq" id="WP_275279493.1">
    <property type="nucleotide sequence ID" value="NZ_CP119108.1"/>
</dbReference>
<dbReference type="Pfam" id="PF03799">
    <property type="entry name" value="FtsQ_DivIB_C"/>
    <property type="match status" value="1"/>
</dbReference>
<gene>
    <name evidence="11" type="ORF">PU630_06325</name>
</gene>
<evidence type="ECO:0000256" key="8">
    <source>
        <dbReference type="SAM" id="MobiDB-lite"/>
    </source>
</evidence>
<evidence type="ECO:0000256" key="5">
    <source>
        <dbReference type="ARBA" id="ARBA00022989"/>
    </source>
</evidence>
<evidence type="ECO:0000313" key="12">
    <source>
        <dbReference type="Proteomes" id="UP001214553"/>
    </source>
</evidence>
<keyword evidence="7" id="KW-0131">Cell cycle</keyword>
<feature type="transmembrane region" description="Helical" evidence="9">
    <location>
        <begin position="109"/>
        <end position="130"/>
    </location>
</feature>
<sequence length="329" mass="34883">MRRPTPLPAPPRVERPKRPEYPTLEPRSIGEPDPTVEPDPIGEPEATAPVIPLSTGPDAAPAVTGIAEMPANDGERVRWHDVWRASRARRRALRAEVRRFTARQRRRRIVWLSVLGAFVLLVAGSFGAAYSPLFAVREIHVVGTSALDEAKVAAALKSQLGTPLPLVDQAAVKAALVTFPLVETYTLQAQPPHELIVRIVERTPVGVVTSAAGYTVVDAAGVALSTSSAKPKSLPVLTIGGGTSSEAFRSAGQVIRSLPSAIRSKVTAVSATTPDDVTLTLGKTGTKVVWGSADESARKGVVLQTLMKAKPPSKVTSYDVSSPDAVLVR</sequence>
<evidence type="ECO:0000256" key="1">
    <source>
        <dbReference type="ARBA" id="ARBA00004370"/>
    </source>
</evidence>
<dbReference type="Gene3D" id="3.10.20.310">
    <property type="entry name" value="membrane protein fhac"/>
    <property type="match status" value="1"/>
</dbReference>
<evidence type="ECO:0000256" key="6">
    <source>
        <dbReference type="ARBA" id="ARBA00023136"/>
    </source>
</evidence>
<reference evidence="11 12" key="1">
    <citation type="submission" date="2023-03" db="EMBL/GenBank/DDBJ databases">
        <title>Genome sequence of Microbacterium sp. KACC 23027.</title>
        <authorList>
            <person name="Kim S."/>
            <person name="Heo J."/>
            <person name="Kwon S.-W."/>
        </authorList>
    </citation>
    <scope>NUCLEOTIDE SEQUENCE [LARGE SCALE GENOMIC DNA]</scope>
    <source>
        <strain evidence="11 12">KACC 23027</strain>
    </source>
</reference>
<keyword evidence="6 9" id="KW-0472">Membrane</keyword>
<dbReference type="PROSITE" id="PS51779">
    <property type="entry name" value="POTRA"/>
    <property type="match status" value="1"/>
</dbReference>
<evidence type="ECO:0000313" key="11">
    <source>
        <dbReference type="EMBL" id="WEG10166.1"/>
    </source>
</evidence>
<dbReference type="EMBL" id="CP119108">
    <property type="protein sequence ID" value="WEG10166.1"/>
    <property type="molecule type" value="Genomic_DNA"/>
</dbReference>
<proteinExistence type="predicted"/>
<dbReference type="InterPro" id="IPR013685">
    <property type="entry name" value="POTRA_FtsQ_type"/>
</dbReference>
<dbReference type="PANTHER" id="PTHR37820:SF1">
    <property type="entry name" value="CELL DIVISION PROTEIN FTSQ"/>
    <property type="match status" value="1"/>
</dbReference>